<proteinExistence type="predicted"/>
<name>A0AAJ2R714_DELAC</name>
<reference evidence="3" key="1">
    <citation type="submission" date="2023-11" db="EMBL/GenBank/DDBJ databases">
        <title>Identification and selenium tolerance of Delftia acidovorans R3-25.</title>
        <authorList>
            <person name="Zhang S."/>
            <person name="Liu Y."/>
            <person name="Guo Y."/>
        </authorList>
    </citation>
    <scope>NUCLEOTIDE SEQUENCE</scope>
    <source>
        <strain evidence="3">R3-25</strain>
    </source>
</reference>
<dbReference type="GO" id="GO:0016747">
    <property type="term" value="F:acyltransferase activity, transferring groups other than amino-acyl groups"/>
    <property type="evidence" value="ECO:0007669"/>
    <property type="project" value="InterPro"/>
</dbReference>
<feature type="transmembrane region" description="Helical" evidence="1">
    <location>
        <begin position="188"/>
        <end position="208"/>
    </location>
</feature>
<evidence type="ECO:0000313" key="4">
    <source>
        <dbReference type="Proteomes" id="UP001287445"/>
    </source>
</evidence>
<evidence type="ECO:0000259" key="2">
    <source>
        <dbReference type="Pfam" id="PF01757"/>
    </source>
</evidence>
<organism evidence="3 4">
    <name type="scientific">Delftia acidovorans</name>
    <name type="common">Pseudomonas acidovorans</name>
    <name type="synonym">Comamonas acidovorans</name>
    <dbReference type="NCBI Taxonomy" id="80866"/>
    <lineage>
        <taxon>Bacteria</taxon>
        <taxon>Pseudomonadati</taxon>
        <taxon>Pseudomonadota</taxon>
        <taxon>Betaproteobacteria</taxon>
        <taxon>Burkholderiales</taxon>
        <taxon>Comamonadaceae</taxon>
        <taxon>Delftia</taxon>
    </lineage>
</organism>
<dbReference type="GO" id="GO:0016020">
    <property type="term" value="C:membrane"/>
    <property type="evidence" value="ECO:0007669"/>
    <property type="project" value="TreeGrafter"/>
</dbReference>
<dbReference type="Pfam" id="PF01757">
    <property type="entry name" value="Acyl_transf_3"/>
    <property type="match status" value="1"/>
</dbReference>
<dbReference type="Proteomes" id="UP001287445">
    <property type="component" value="Unassembled WGS sequence"/>
</dbReference>
<keyword evidence="1" id="KW-0472">Membrane</keyword>
<dbReference type="PANTHER" id="PTHR23028">
    <property type="entry name" value="ACETYLTRANSFERASE"/>
    <property type="match status" value="1"/>
</dbReference>
<dbReference type="AlphaFoldDB" id="A0AAJ2R714"/>
<keyword evidence="3" id="KW-0808">Transferase</keyword>
<feature type="transmembrane region" description="Helical" evidence="1">
    <location>
        <begin position="7"/>
        <end position="24"/>
    </location>
</feature>
<keyword evidence="1" id="KW-1133">Transmembrane helix</keyword>
<evidence type="ECO:0000256" key="1">
    <source>
        <dbReference type="SAM" id="Phobius"/>
    </source>
</evidence>
<dbReference type="EMBL" id="JAWWMZ010000015">
    <property type="protein sequence ID" value="MDX4957088.1"/>
    <property type="molecule type" value="Genomic_DNA"/>
</dbReference>
<keyword evidence="3" id="KW-0012">Acyltransferase</keyword>
<comment type="caution">
    <text evidence="3">The sequence shown here is derived from an EMBL/GenBank/DDBJ whole genome shotgun (WGS) entry which is preliminary data.</text>
</comment>
<gene>
    <name evidence="3" type="ORF">SGN30_27045</name>
</gene>
<sequence>MKANLHWIQALRGLAALLVLFFHMSPHWDLVPILASLTSPMKWWFSGVDIFFALSGFVVYRSARNTVSATGLWPFVKRRLQRIYFGYWPILLLIALTTIFVYGSDLPPLKKMVFSTLLLYPNIWDNWLPPAWSLTMEIYFYLWIALIALLPQRHQIKAIVCAMLLLIAWGVGCLVVDPAGVFNGQQPLRYLLTGLGLEFLAGALVAHAHTSGSRIFKTPILTIPICIVLMAAGVSLGMTSPYFDRIEIMRAASFGVMGAAALVLALTLEQTPLAPPAWLVRIGDASYSLYLLHTFLLDASGRARVQLQIDSPTVLLFFMLALPVTIVLISMVWYRRVERPIMEASFRGGSLALPRRIQA</sequence>
<dbReference type="EC" id="2.3.-.-" evidence="3"/>
<evidence type="ECO:0000313" key="3">
    <source>
        <dbReference type="EMBL" id="MDX4957088.1"/>
    </source>
</evidence>
<feature type="transmembrane region" description="Helical" evidence="1">
    <location>
        <begin position="220"/>
        <end position="242"/>
    </location>
</feature>
<feature type="transmembrane region" description="Helical" evidence="1">
    <location>
        <begin position="316"/>
        <end position="334"/>
    </location>
</feature>
<dbReference type="PANTHER" id="PTHR23028:SF131">
    <property type="entry name" value="BLR2367 PROTEIN"/>
    <property type="match status" value="1"/>
</dbReference>
<dbReference type="InterPro" id="IPR050879">
    <property type="entry name" value="Acyltransferase_3"/>
</dbReference>
<feature type="transmembrane region" description="Helical" evidence="1">
    <location>
        <begin position="278"/>
        <end position="296"/>
    </location>
</feature>
<protein>
    <submittedName>
        <fullName evidence="3">Acyltransferase</fullName>
        <ecNumber evidence="3">2.3.-.-</ecNumber>
    </submittedName>
</protein>
<feature type="transmembrane region" description="Helical" evidence="1">
    <location>
        <begin position="44"/>
        <end position="63"/>
    </location>
</feature>
<dbReference type="InterPro" id="IPR002656">
    <property type="entry name" value="Acyl_transf_3_dom"/>
</dbReference>
<feature type="transmembrane region" description="Helical" evidence="1">
    <location>
        <begin position="248"/>
        <end position="266"/>
    </location>
</feature>
<feature type="transmembrane region" description="Helical" evidence="1">
    <location>
        <begin position="131"/>
        <end position="151"/>
    </location>
</feature>
<feature type="domain" description="Acyltransferase 3" evidence="2">
    <location>
        <begin position="6"/>
        <end position="328"/>
    </location>
</feature>
<dbReference type="GO" id="GO:0000271">
    <property type="term" value="P:polysaccharide biosynthetic process"/>
    <property type="evidence" value="ECO:0007669"/>
    <property type="project" value="TreeGrafter"/>
</dbReference>
<dbReference type="RefSeq" id="WP_063328526.1">
    <property type="nucleotide sequence ID" value="NZ_JAWWMZ010000015.1"/>
</dbReference>
<feature type="transmembrane region" description="Helical" evidence="1">
    <location>
        <begin position="158"/>
        <end position="182"/>
    </location>
</feature>
<feature type="transmembrane region" description="Helical" evidence="1">
    <location>
        <begin position="84"/>
        <end position="103"/>
    </location>
</feature>
<accession>A0AAJ2R714</accession>
<keyword evidence="1" id="KW-0812">Transmembrane</keyword>